<protein>
    <submittedName>
        <fullName evidence="4">FecR family protein</fullName>
    </submittedName>
</protein>
<evidence type="ECO:0000259" key="3">
    <source>
        <dbReference type="Pfam" id="PF16344"/>
    </source>
</evidence>
<dbReference type="InterPro" id="IPR006860">
    <property type="entry name" value="FecR"/>
</dbReference>
<keyword evidence="1" id="KW-0812">Transmembrane</keyword>
<dbReference type="Proteomes" id="UP000199116">
    <property type="component" value="Unassembled WGS sequence"/>
</dbReference>
<feature type="domain" description="FecR protein" evidence="2">
    <location>
        <begin position="114"/>
        <end position="202"/>
    </location>
</feature>
<name>A0A1I2NTK1_9FLAO</name>
<keyword evidence="5" id="KW-1185">Reference proteome</keyword>
<dbReference type="Pfam" id="PF04773">
    <property type="entry name" value="FecR"/>
    <property type="match status" value="1"/>
</dbReference>
<dbReference type="PIRSF" id="PIRSF018266">
    <property type="entry name" value="FecR"/>
    <property type="match status" value="1"/>
</dbReference>
<dbReference type="AlphaFoldDB" id="A0A1I2NTK1"/>
<dbReference type="Gene3D" id="3.55.50.30">
    <property type="match status" value="1"/>
</dbReference>
<dbReference type="InterPro" id="IPR012373">
    <property type="entry name" value="Ferrdict_sens_TM"/>
</dbReference>
<dbReference type="PANTHER" id="PTHR30273:SF2">
    <property type="entry name" value="PROTEIN FECR"/>
    <property type="match status" value="1"/>
</dbReference>
<reference evidence="5" key="1">
    <citation type="submission" date="2016-10" db="EMBL/GenBank/DDBJ databases">
        <authorList>
            <person name="Varghese N."/>
            <person name="Submissions S."/>
        </authorList>
    </citation>
    <scope>NUCLEOTIDE SEQUENCE [LARGE SCALE GENOMIC DNA]</scope>
    <source>
        <strain evidence="5">DSM 23515</strain>
    </source>
</reference>
<feature type="domain" description="Protein FecR C-terminal" evidence="3">
    <location>
        <begin position="248"/>
        <end position="316"/>
    </location>
</feature>
<evidence type="ECO:0000313" key="4">
    <source>
        <dbReference type="EMBL" id="SFG04601.1"/>
    </source>
</evidence>
<dbReference type="GO" id="GO:0016989">
    <property type="term" value="F:sigma factor antagonist activity"/>
    <property type="evidence" value="ECO:0007669"/>
    <property type="project" value="TreeGrafter"/>
</dbReference>
<dbReference type="Pfam" id="PF16344">
    <property type="entry name" value="FecR_C"/>
    <property type="match status" value="1"/>
</dbReference>
<organism evidence="4 5">
    <name type="scientific">Salegentibacter agarivorans</name>
    <dbReference type="NCBI Taxonomy" id="345907"/>
    <lineage>
        <taxon>Bacteria</taxon>
        <taxon>Pseudomonadati</taxon>
        <taxon>Bacteroidota</taxon>
        <taxon>Flavobacteriia</taxon>
        <taxon>Flavobacteriales</taxon>
        <taxon>Flavobacteriaceae</taxon>
        <taxon>Salegentibacter</taxon>
    </lineage>
</organism>
<accession>A0A1I2NTK1</accession>
<evidence type="ECO:0000259" key="2">
    <source>
        <dbReference type="Pfam" id="PF04773"/>
    </source>
</evidence>
<dbReference type="EMBL" id="FOOH01000023">
    <property type="protein sequence ID" value="SFG04601.1"/>
    <property type="molecule type" value="Genomic_DNA"/>
</dbReference>
<sequence length="322" mass="36885">MRKEDLIQFIKGSGDRSFQESVIDWVKASPENRRYYNRVKAEYVSKFQIDQNVDIDKEFDRFLLRKKQGINRSLILKIASVIFIALLAGGGWYLTDRELSSRPLAVYEAKPSIMEEYILPDGSKVLLNSGSIIEIASDFNDSDRNVYLEGEAFFEIERDTARPFIVNTESNLQVKVLGTSFNIKSYKSDQTIETTLVSGKVELLQNTKNLPGIALSPDQKAIFNKAEDKINIEQVSTAEIISWKEGILIFDNEPIQNVLTSLERWYDVKIEIKDSVINTYTFSGKVKRKTNIEEVLELIEASSPIKYQLDKKQKIFILSENN</sequence>
<evidence type="ECO:0000256" key="1">
    <source>
        <dbReference type="SAM" id="Phobius"/>
    </source>
</evidence>
<gene>
    <name evidence="4" type="ORF">SAMN04488033_12312</name>
</gene>
<dbReference type="InterPro" id="IPR032508">
    <property type="entry name" value="FecR_C"/>
</dbReference>
<dbReference type="Gene3D" id="2.60.120.1440">
    <property type="match status" value="1"/>
</dbReference>
<dbReference type="RefSeq" id="WP_093305770.1">
    <property type="nucleotide sequence ID" value="NZ_FOOH01000023.1"/>
</dbReference>
<evidence type="ECO:0000313" key="5">
    <source>
        <dbReference type="Proteomes" id="UP000199116"/>
    </source>
</evidence>
<keyword evidence="1" id="KW-0472">Membrane</keyword>
<dbReference type="PANTHER" id="PTHR30273">
    <property type="entry name" value="PERIPLASMIC SIGNAL SENSOR AND SIGMA FACTOR ACTIVATOR FECR-RELATED"/>
    <property type="match status" value="1"/>
</dbReference>
<proteinExistence type="predicted"/>
<feature type="transmembrane region" description="Helical" evidence="1">
    <location>
        <begin position="74"/>
        <end position="94"/>
    </location>
</feature>
<keyword evidence="1" id="KW-1133">Transmembrane helix</keyword>